<dbReference type="AlphaFoldDB" id="A0A1M7S0L0"/>
<protein>
    <submittedName>
        <fullName evidence="4">Transcriptional regulator, TetR family</fullName>
    </submittedName>
</protein>
<evidence type="ECO:0000259" key="3">
    <source>
        <dbReference type="PROSITE" id="PS50977"/>
    </source>
</evidence>
<name>A0A1M7S0L0_9FIRM</name>
<feature type="domain" description="HTH tetR-type" evidence="3">
    <location>
        <begin position="12"/>
        <end position="72"/>
    </location>
</feature>
<dbReference type="PROSITE" id="PS50977">
    <property type="entry name" value="HTH_TETR_2"/>
    <property type="match status" value="1"/>
</dbReference>
<evidence type="ECO:0000256" key="1">
    <source>
        <dbReference type="ARBA" id="ARBA00023125"/>
    </source>
</evidence>
<dbReference type="InterPro" id="IPR001647">
    <property type="entry name" value="HTH_TetR"/>
</dbReference>
<dbReference type="RefSeq" id="WP_072770995.1">
    <property type="nucleotide sequence ID" value="NZ_FRDN01000003.1"/>
</dbReference>
<dbReference type="EMBL" id="FRDN01000003">
    <property type="protein sequence ID" value="SHN52119.1"/>
    <property type="molecule type" value="Genomic_DNA"/>
</dbReference>
<dbReference type="STRING" id="1121395.SAMN02745215_00362"/>
<evidence type="ECO:0000256" key="2">
    <source>
        <dbReference type="PROSITE-ProRule" id="PRU00335"/>
    </source>
</evidence>
<reference evidence="5" key="1">
    <citation type="submission" date="2016-12" db="EMBL/GenBank/DDBJ databases">
        <authorList>
            <person name="Varghese N."/>
            <person name="Submissions S."/>
        </authorList>
    </citation>
    <scope>NUCLEOTIDE SEQUENCE [LARGE SCALE GENOMIC DNA]</scope>
    <source>
        <strain evidence="5">DSM 11544</strain>
    </source>
</reference>
<accession>A0A1M7S0L0</accession>
<proteinExistence type="predicted"/>
<evidence type="ECO:0000313" key="4">
    <source>
        <dbReference type="EMBL" id="SHN52119.1"/>
    </source>
</evidence>
<sequence>MSPKIFALQEREEARVKMLEAGFALIKEQGMTHASVEKVTKAVGLGKSTFYNFFLSKEMFVYEIIKYQRDQSKQFFMDILDGREKMTSSEGKDFLKKIIFSGDSIYQYLTAEDEAKLKAALPPEYCLVDPQAEAMIMTGLFEHMEGVRPDIDLKLVANLIKIMALSLFHQDSLHADALPRTLEGIYGLLFSYIFAENV</sequence>
<organism evidence="4 5">
    <name type="scientific">Desulfitobacterium chlororespirans DSM 11544</name>
    <dbReference type="NCBI Taxonomy" id="1121395"/>
    <lineage>
        <taxon>Bacteria</taxon>
        <taxon>Bacillati</taxon>
        <taxon>Bacillota</taxon>
        <taxon>Clostridia</taxon>
        <taxon>Eubacteriales</taxon>
        <taxon>Desulfitobacteriaceae</taxon>
        <taxon>Desulfitobacterium</taxon>
    </lineage>
</organism>
<keyword evidence="5" id="KW-1185">Reference proteome</keyword>
<evidence type="ECO:0000313" key="5">
    <source>
        <dbReference type="Proteomes" id="UP000184010"/>
    </source>
</evidence>
<dbReference type="Gene3D" id="1.10.357.10">
    <property type="entry name" value="Tetracycline Repressor, domain 2"/>
    <property type="match status" value="1"/>
</dbReference>
<feature type="DNA-binding region" description="H-T-H motif" evidence="2">
    <location>
        <begin position="35"/>
        <end position="54"/>
    </location>
</feature>
<dbReference type="Proteomes" id="UP000184010">
    <property type="component" value="Unassembled WGS sequence"/>
</dbReference>
<dbReference type="InterPro" id="IPR009057">
    <property type="entry name" value="Homeodomain-like_sf"/>
</dbReference>
<gene>
    <name evidence="4" type="ORF">SAMN02745215_00362</name>
</gene>
<dbReference type="SUPFAM" id="SSF46689">
    <property type="entry name" value="Homeodomain-like"/>
    <property type="match status" value="1"/>
</dbReference>
<keyword evidence="1 2" id="KW-0238">DNA-binding</keyword>
<dbReference type="Pfam" id="PF00440">
    <property type="entry name" value="TetR_N"/>
    <property type="match status" value="1"/>
</dbReference>
<dbReference type="GO" id="GO:0003677">
    <property type="term" value="F:DNA binding"/>
    <property type="evidence" value="ECO:0007669"/>
    <property type="project" value="UniProtKB-UniRule"/>
</dbReference>